<accession>A0A1H0FTU2</accession>
<dbReference type="Pfam" id="PF15588">
    <property type="entry name" value="Imm10"/>
    <property type="match status" value="1"/>
</dbReference>
<protein>
    <submittedName>
        <fullName evidence="1">Immunity protein 10</fullName>
    </submittedName>
</protein>
<dbReference type="InterPro" id="IPR028962">
    <property type="entry name" value="Imm10"/>
</dbReference>
<dbReference type="Proteomes" id="UP000199691">
    <property type="component" value="Unassembled WGS sequence"/>
</dbReference>
<keyword evidence="2" id="KW-1185">Reference proteome</keyword>
<name>A0A1H0FTU2_9PSEU</name>
<evidence type="ECO:0000313" key="2">
    <source>
        <dbReference type="Proteomes" id="UP000199691"/>
    </source>
</evidence>
<dbReference type="AlphaFoldDB" id="A0A1H0FTU2"/>
<sequence>MGFEDEDRTMFTVGVAEQPDGGGRQLMVTASEDDLDDADYDMDSYCVVDDEHRCTYGGVTRAELTGGVLVLEFSDKAVAELELAGPVLSLELDLAPDVVAELADGYRRVFTFGRESFRPVLGGDLA</sequence>
<evidence type="ECO:0000313" key="1">
    <source>
        <dbReference type="EMBL" id="SDN98055.1"/>
    </source>
</evidence>
<proteinExistence type="predicted"/>
<organism evidence="1 2">
    <name type="scientific">Lentzea jiangxiensis</name>
    <dbReference type="NCBI Taxonomy" id="641025"/>
    <lineage>
        <taxon>Bacteria</taxon>
        <taxon>Bacillati</taxon>
        <taxon>Actinomycetota</taxon>
        <taxon>Actinomycetes</taxon>
        <taxon>Pseudonocardiales</taxon>
        <taxon>Pseudonocardiaceae</taxon>
        <taxon>Lentzea</taxon>
    </lineage>
</organism>
<gene>
    <name evidence="1" type="ORF">SAMN05421507_101918</name>
</gene>
<dbReference type="EMBL" id="FNIX01000001">
    <property type="protein sequence ID" value="SDN98055.1"/>
    <property type="molecule type" value="Genomic_DNA"/>
</dbReference>
<reference evidence="2" key="1">
    <citation type="submission" date="2016-10" db="EMBL/GenBank/DDBJ databases">
        <authorList>
            <person name="Varghese N."/>
            <person name="Submissions S."/>
        </authorList>
    </citation>
    <scope>NUCLEOTIDE SEQUENCE [LARGE SCALE GENOMIC DNA]</scope>
    <source>
        <strain evidence="2">CGMCC 4.6609</strain>
    </source>
</reference>
<dbReference type="STRING" id="641025.SAMN05421507_101918"/>